<evidence type="ECO:0000256" key="2">
    <source>
        <dbReference type="SAM" id="SignalP"/>
    </source>
</evidence>
<gene>
    <name evidence="3" type="ORF">R3P38DRAFT_2861929</name>
</gene>
<evidence type="ECO:0000313" key="3">
    <source>
        <dbReference type="EMBL" id="KAK7050095.1"/>
    </source>
</evidence>
<sequence>MRFGFGFVGAGLFSLASLFTFTAVGGSQSTRSSEVIVLGCFDAGIDPKTWYLFHGTTGYCVDLRFADGSGSELEGTVSEERSGTDICDSNIDHVPTAEIARSMVDNLNVAITVAVNDNREAFRCLFGYCVALVDPYMVHNSRKSSQAYLERVTGLLSQCAVEEGPRADEAEERLGVQESSQKVFNLGQ</sequence>
<feature type="signal peptide" evidence="2">
    <location>
        <begin position="1"/>
        <end position="26"/>
    </location>
</feature>
<dbReference type="AlphaFoldDB" id="A0AAW0DHV2"/>
<keyword evidence="2" id="KW-0732">Signal</keyword>
<protein>
    <submittedName>
        <fullName evidence="3">Uncharacterized protein</fullName>
    </submittedName>
</protein>
<feature type="compositionally biased region" description="Polar residues" evidence="1">
    <location>
        <begin position="177"/>
        <end position="188"/>
    </location>
</feature>
<feature type="region of interest" description="Disordered" evidence="1">
    <location>
        <begin position="167"/>
        <end position="188"/>
    </location>
</feature>
<evidence type="ECO:0000256" key="1">
    <source>
        <dbReference type="SAM" id="MobiDB-lite"/>
    </source>
</evidence>
<comment type="caution">
    <text evidence="3">The sequence shown here is derived from an EMBL/GenBank/DDBJ whole genome shotgun (WGS) entry which is preliminary data.</text>
</comment>
<name>A0AAW0DHV2_9AGAR</name>
<evidence type="ECO:0000313" key="4">
    <source>
        <dbReference type="Proteomes" id="UP001362999"/>
    </source>
</evidence>
<accession>A0AAW0DHV2</accession>
<proteinExistence type="predicted"/>
<keyword evidence="4" id="KW-1185">Reference proteome</keyword>
<organism evidence="3 4">
    <name type="scientific">Favolaschia claudopus</name>
    <dbReference type="NCBI Taxonomy" id="2862362"/>
    <lineage>
        <taxon>Eukaryota</taxon>
        <taxon>Fungi</taxon>
        <taxon>Dikarya</taxon>
        <taxon>Basidiomycota</taxon>
        <taxon>Agaricomycotina</taxon>
        <taxon>Agaricomycetes</taxon>
        <taxon>Agaricomycetidae</taxon>
        <taxon>Agaricales</taxon>
        <taxon>Marasmiineae</taxon>
        <taxon>Mycenaceae</taxon>
        <taxon>Favolaschia</taxon>
    </lineage>
</organism>
<reference evidence="3 4" key="1">
    <citation type="journal article" date="2024" name="J Genomics">
        <title>Draft genome sequencing and assembly of Favolaschia claudopus CIRM-BRFM 2984 isolated from oak limbs.</title>
        <authorList>
            <person name="Navarro D."/>
            <person name="Drula E."/>
            <person name="Chaduli D."/>
            <person name="Cazenave R."/>
            <person name="Ahrendt S."/>
            <person name="Wang J."/>
            <person name="Lipzen A."/>
            <person name="Daum C."/>
            <person name="Barry K."/>
            <person name="Grigoriev I.V."/>
            <person name="Favel A."/>
            <person name="Rosso M.N."/>
            <person name="Martin F."/>
        </authorList>
    </citation>
    <scope>NUCLEOTIDE SEQUENCE [LARGE SCALE GENOMIC DNA]</scope>
    <source>
        <strain evidence="3 4">CIRM-BRFM 2984</strain>
    </source>
</reference>
<dbReference type="EMBL" id="JAWWNJ010000008">
    <property type="protein sequence ID" value="KAK7050095.1"/>
    <property type="molecule type" value="Genomic_DNA"/>
</dbReference>
<dbReference type="Proteomes" id="UP001362999">
    <property type="component" value="Unassembled WGS sequence"/>
</dbReference>
<feature type="chain" id="PRO_5043642713" evidence="2">
    <location>
        <begin position="27"/>
        <end position="188"/>
    </location>
</feature>